<keyword evidence="1" id="KW-0175">Coiled coil</keyword>
<keyword evidence="3" id="KW-1185">Reference proteome</keyword>
<dbReference type="AlphaFoldDB" id="A0A9D4ZEX3"/>
<dbReference type="Proteomes" id="UP000886520">
    <property type="component" value="Chromosome 12"/>
</dbReference>
<name>A0A9D4ZEX3_ADICA</name>
<organism evidence="2 3">
    <name type="scientific">Adiantum capillus-veneris</name>
    <name type="common">Maidenhair fern</name>
    <dbReference type="NCBI Taxonomy" id="13818"/>
    <lineage>
        <taxon>Eukaryota</taxon>
        <taxon>Viridiplantae</taxon>
        <taxon>Streptophyta</taxon>
        <taxon>Embryophyta</taxon>
        <taxon>Tracheophyta</taxon>
        <taxon>Polypodiopsida</taxon>
        <taxon>Polypodiidae</taxon>
        <taxon>Polypodiales</taxon>
        <taxon>Pteridineae</taxon>
        <taxon>Pteridaceae</taxon>
        <taxon>Vittarioideae</taxon>
        <taxon>Adiantum</taxon>
    </lineage>
</organism>
<evidence type="ECO:0000256" key="1">
    <source>
        <dbReference type="SAM" id="Coils"/>
    </source>
</evidence>
<evidence type="ECO:0000313" key="2">
    <source>
        <dbReference type="EMBL" id="KAI5072938.1"/>
    </source>
</evidence>
<protein>
    <submittedName>
        <fullName evidence="2">Uncharacterized protein</fullName>
    </submittedName>
</protein>
<comment type="caution">
    <text evidence="2">The sequence shown here is derived from an EMBL/GenBank/DDBJ whole genome shotgun (WGS) entry which is preliminary data.</text>
</comment>
<sequence length="110" mass="12402">MVHTRDKVTTELEQLNTELSMLSDDIQRTSSQIDKFKSQLQSTNQSSLPKFTDKAYLEQIMELGPPSAVEKEGLLYIQTAHGENKPIFLCNFPTTAQPPLPLTLMYPVFG</sequence>
<gene>
    <name evidence="2" type="ORF">GOP47_0013044</name>
</gene>
<dbReference type="EMBL" id="JABFUD020000012">
    <property type="protein sequence ID" value="KAI5072938.1"/>
    <property type="molecule type" value="Genomic_DNA"/>
</dbReference>
<reference evidence="2" key="1">
    <citation type="submission" date="2021-01" db="EMBL/GenBank/DDBJ databases">
        <title>Adiantum capillus-veneris genome.</title>
        <authorList>
            <person name="Fang Y."/>
            <person name="Liao Q."/>
        </authorList>
    </citation>
    <scope>NUCLEOTIDE SEQUENCE</scope>
    <source>
        <strain evidence="2">H3</strain>
        <tissue evidence="2">Leaf</tissue>
    </source>
</reference>
<evidence type="ECO:0000313" key="3">
    <source>
        <dbReference type="Proteomes" id="UP000886520"/>
    </source>
</evidence>
<accession>A0A9D4ZEX3</accession>
<feature type="coiled-coil region" evidence="1">
    <location>
        <begin position="5"/>
        <end position="32"/>
    </location>
</feature>
<proteinExistence type="predicted"/>